<dbReference type="InterPro" id="IPR029016">
    <property type="entry name" value="GAF-like_dom_sf"/>
</dbReference>
<dbReference type="EC" id="2.7.13.3" evidence="2"/>
<evidence type="ECO:0000256" key="4">
    <source>
        <dbReference type="ARBA" id="ARBA00022679"/>
    </source>
</evidence>
<keyword evidence="4" id="KW-0808">Transferase</keyword>
<sequence length="547" mass="60023">MIAEDNIQVLYDEIVSAAITLTRADAGSIQALDESTQELVLLATQGIDRTLTDRSQRMNPSSITSCGRVLATGKRAFVNFDAPESEDPDGSLGLHLKAGLICAQSTPLISRSGRRIGMVSTHWRKHHRPTEQQLRFLDLLARQAADLIEQRQTQAERKQVLEREQAAREEAERANRIKDEFLAVLSHELRSPLNPILGWTQLLQNGKLDEARRAEALKTIERNAKLQTQLIEDLLDISRIMQGKLSLTAALVSLTNVISAAIETVRLAAEAKHIKLQLDLDNTVAPISGDAVRLQQVVWNLLSNAVKFTPTGGQVTVELRQLNQLAQIRVIDTGKGINPQFLPYMFEHFRQEDGSTTRKFGGLGLGLAIARQIVEMHGGTVQAQSFGEGQGATFIVQLPAMQVAPLVSEPVQTQIDPGLPLEGIHILLVDDEPDTREFQAFLLEQSGANVTAVASGLEALQSLEQSIPDLLVSDIGMAQMDGYMLLEQIRSRPLQQGGMIPAIALTAYAGEIDQHRALQVGFQTHITKPVEPEVLVRAIAVLLQRGE</sequence>
<dbReference type="Pfam" id="PF00512">
    <property type="entry name" value="HisKA"/>
    <property type="match status" value="1"/>
</dbReference>
<proteinExistence type="predicted"/>
<dbReference type="InterPro" id="IPR003661">
    <property type="entry name" value="HisK_dim/P_dom"/>
</dbReference>
<dbReference type="SUPFAM" id="SSF55874">
    <property type="entry name" value="ATPase domain of HSP90 chaperone/DNA topoisomerase II/histidine kinase"/>
    <property type="match status" value="1"/>
</dbReference>
<dbReference type="SMART" id="SM00065">
    <property type="entry name" value="GAF"/>
    <property type="match status" value="1"/>
</dbReference>
<evidence type="ECO:0000256" key="5">
    <source>
        <dbReference type="ARBA" id="ARBA00022777"/>
    </source>
</evidence>
<dbReference type="SUPFAM" id="SSF55781">
    <property type="entry name" value="GAF domain-like"/>
    <property type="match status" value="1"/>
</dbReference>
<evidence type="ECO:0000313" key="11">
    <source>
        <dbReference type="EMBL" id="MBD2535101.1"/>
    </source>
</evidence>
<dbReference type="InterPro" id="IPR036097">
    <property type="entry name" value="HisK_dim/P_sf"/>
</dbReference>
<accession>A0ABR8E0H1</accession>
<evidence type="ECO:0000259" key="9">
    <source>
        <dbReference type="PROSITE" id="PS50109"/>
    </source>
</evidence>
<dbReference type="Proteomes" id="UP000623440">
    <property type="component" value="Unassembled WGS sequence"/>
</dbReference>
<reference evidence="11 12" key="1">
    <citation type="journal article" date="2020" name="ISME J.">
        <title>Comparative genomics reveals insights into cyanobacterial evolution and habitat adaptation.</title>
        <authorList>
            <person name="Chen M.Y."/>
            <person name="Teng W.K."/>
            <person name="Zhao L."/>
            <person name="Hu C.X."/>
            <person name="Zhou Y.K."/>
            <person name="Han B.P."/>
            <person name="Song L.R."/>
            <person name="Shu W.S."/>
        </authorList>
    </citation>
    <scope>NUCLEOTIDE SEQUENCE [LARGE SCALE GENOMIC DNA]</scope>
    <source>
        <strain evidence="11 12">FACHB-838</strain>
    </source>
</reference>
<dbReference type="EMBL" id="JACJSI010000233">
    <property type="protein sequence ID" value="MBD2535101.1"/>
    <property type="molecule type" value="Genomic_DNA"/>
</dbReference>
<feature type="coiled-coil region" evidence="8">
    <location>
        <begin position="144"/>
        <end position="177"/>
    </location>
</feature>
<evidence type="ECO:0000313" key="12">
    <source>
        <dbReference type="Proteomes" id="UP000623440"/>
    </source>
</evidence>
<dbReference type="PRINTS" id="PR00344">
    <property type="entry name" value="BCTRLSENSOR"/>
</dbReference>
<dbReference type="InterPro" id="IPR036890">
    <property type="entry name" value="HATPase_C_sf"/>
</dbReference>
<dbReference type="InterPro" id="IPR003018">
    <property type="entry name" value="GAF"/>
</dbReference>
<dbReference type="CDD" id="cd17580">
    <property type="entry name" value="REC_2_DhkD-like"/>
    <property type="match status" value="1"/>
</dbReference>
<feature type="domain" description="Histidine kinase" evidence="9">
    <location>
        <begin position="184"/>
        <end position="402"/>
    </location>
</feature>
<dbReference type="SUPFAM" id="SSF52172">
    <property type="entry name" value="CheY-like"/>
    <property type="match status" value="1"/>
</dbReference>
<dbReference type="SMART" id="SM00448">
    <property type="entry name" value="REC"/>
    <property type="match status" value="1"/>
</dbReference>
<dbReference type="InterPro" id="IPR004358">
    <property type="entry name" value="Sig_transdc_His_kin-like_C"/>
</dbReference>
<dbReference type="Gene3D" id="3.30.565.10">
    <property type="entry name" value="Histidine kinase-like ATPase, C-terminal domain"/>
    <property type="match status" value="1"/>
</dbReference>
<evidence type="ECO:0000256" key="8">
    <source>
        <dbReference type="SAM" id="Coils"/>
    </source>
</evidence>
<dbReference type="PANTHER" id="PTHR43547">
    <property type="entry name" value="TWO-COMPONENT HISTIDINE KINASE"/>
    <property type="match status" value="1"/>
</dbReference>
<evidence type="ECO:0000256" key="1">
    <source>
        <dbReference type="ARBA" id="ARBA00000085"/>
    </source>
</evidence>
<dbReference type="PROSITE" id="PS50110">
    <property type="entry name" value="RESPONSE_REGULATORY"/>
    <property type="match status" value="1"/>
</dbReference>
<evidence type="ECO:0000256" key="2">
    <source>
        <dbReference type="ARBA" id="ARBA00012438"/>
    </source>
</evidence>
<gene>
    <name evidence="11" type="ORF">H6G97_39080</name>
</gene>
<dbReference type="SUPFAM" id="SSF47384">
    <property type="entry name" value="Homodimeric domain of signal transducing histidine kinase"/>
    <property type="match status" value="1"/>
</dbReference>
<dbReference type="Pfam" id="PF00072">
    <property type="entry name" value="Response_reg"/>
    <property type="match status" value="1"/>
</dbReference>
<comment type="catalytic activity">
    <reaction evidence="1">
        <text>ATP + protein L-histidine = ADP + protein N-phospho-L-histidine.</text>
        <dbReference type="EC" id="2.7.13.3"/>
    </reaction>
</comment>
<dbReference type="CDD" id="cd00082">
    <property type="entry name" value="HisKA"/>
    <property type="match status" value="1"/>
</dbReference>
<dbReference type="PANTHER" id="PTHR43547:SF2">
    <property type="entry name" value="HYBRID SIGNAL TRANSDUCTION HISTIDINE KINASE C"/>
    <property type="match status" value="1"/>
</dbReference>
<dbReference type="InterPro" id="IPR005467">
    <property type="entry name" value="His_kinase_dom"/>
</dbReference>
<dbReference type="Pfam" id="PF02518">
    <property type="entry name" value="HATPase_c"/>
    <property type="match status" value="1"/>
</dbReference>
<dbReference type="SMART" id="SM00387">
    <property type="entry name" value="HATPase_c"/>
    <property type="match status" value="1"/>
</dbReference>
<keyword evidence="6" id="KW-0902">Two-component regulatory system</keyword>
<keyword evidence="12" id="KW-1185">Reference proteome</keyword>
<keyword evidence="8" id="KW-0175">Coiled coil</keyword>
<dbReference type="InterPro" id="IPR011006">
    <property type="entry name" value="CheY-like_superfamily"/>
</dbReference>
<dbReference type="SMART" id="SM00388">
    <property type="entry name" value="HisKA"/>
    <property type="match status" value="1"/>
</dbReference>
<evidence type="ECO:0000259" key="10">
    <source>
        <dbReference type="PROSITE" id="PS50110"/>
    </source>
</evidence>
<dbReference type="CDD" id="cd16922">
    <property type="entry name" value="HATPase_EvgS-ArcB-TorS-like"/>
    <property type="match status" value="1"/>
</dbReference>
<dbReference type="Gene3D" id="1.10.287.130">
    <property type="match status" value="1"/>
</dbReference>
<protein>
    <recommendedName>
        <fullName evidence="2">histidine kinase</fullName>
        <ecNumber evidence="2">2.7.13.3</ecNumber>
    </recommendedName>
</protein>
<evidence type="ECO:0000256" key="3">
    <source>
        <dbReference type="ARBA" id="ARBA00022553"/>
    </source>
</evidence>
<dbReference type="Gene3D" id="3.30.450.40">
    <property type="match status" value="1"/>
</dbReference>
<dbReference type="PROSITE" id="PS50109">
    <property type="entry name" value="HIS_KIN"/>
    <property type="match status" value="1"/>
</dbReference>
<keyword evidence="3 7" id="KW-0597">Phosphoprotein</keyword>
<organism evidence="11 12">
    <name type="scientific">Nostoc flagelliforme FACHB-838</name>
    <dbReference type="NCBI Taxonomy" id="2692904"/>
    <lineage>
        <taxon>Bacteria</taxon>
        <taxon>Bacillati</taxon>
        <taxon>Cyanobacteriota</taxon>
        <taxon>Cyanophyceae</taxon>
        <taxon>Nostocales</taxon>
        <taxon>Nostocaceae</taxon>
        <taxon>Nostoc</taxon>
    </lineage>
</organism>
<dbReference type="Gene3D" id="3.40.50.2300">
    <property type="match status" value="1"/>
</dbReference>
<evidence type="ECO:0000256" key="7">
    <source>
        <dbReference type="PROSITE-ProRule" id="PRU00169"/>
    </source>
</evidence>
<keyword evidence="5" id="KW-0418">Kinase</keyword>
<evidence type="ECO:0000256" key="6">
    <source>
        <dbReference type="ARBA" id="ARBA00023012"/>
    </source>
</evidence>
<dbReference type="Pfam" id="PF13185">
    <property type="entry name" value="GAF_2"/>
    <property type="match status" value="1"/>
</dbReference>
<feature type="domain" description="Response regulatory" evidence="10">
    <location>
        <begin position="425"/>
        <end position="543"/>
    </location>
</feature>
<name>A0ABR8E0H1_9NOSO</name>
<dbReference type="InterPro" id="IPR001789">
    <property type="entry name" value="Sig_transdc_resp-reg_receiver"/>
</dbReference>
<dbReference type="InterPro" id="IPR003594">
    <property type="entry name" value="HATPase_dom"/>
</dbReference>
<comment type="caution">
    <text evidence="11">The sequence shown here is derived from an EMBL/GenBank/DDBJ whole genome shotgun (WGS) entry which is preliminary data.</text>
</comment>
<feature type="modified residue" description="4-aspartylphosphate" evidence="7">
    <location>
        <position position="474"/>
    </location>
</feature>